<dbReference type="InParanoid" id="A0A2R5GTY9"/>
<dbReference type="InterPro" id="IPR020472">
    <property type="entry name" value="WD40_PAC1"/>
</dbReference>
<evidence type="ECO:0000313" key="4">
    <source>
        <dbReference type="EMBL" id="GBG34336.1"/>
    </source>
</evidence>
<dbReference type="OrthoDB" id="17410at2759"/>
<dbReference type="Gene3D" id="2.130.10.10">
    <property type="entry name" value="YVTN repeat-like/Quinoprotein amine dehydrogenase"/>
    <property type="match status" value="2"/>
</dbReference>
<dbReference type="InterPro" id="IPR015943">
    <property type="entry name" value="WD40/YVTN_repeat-like_dom_sf"/>
</dbReference>
<feature type="repeat" description="WD" evidence="3">
    <location>
        <begin position="152"/>
        <end position="192"/>
    </location>
</feature>
<dbReference type="PANTHER" id="PTHR22847:SF637">
    <property type="entry name" value="WD REPEAT DOMAIN 5B"/>
    <property type="match status" value="1"/>
</dbReference>
<dbReference type="PROSITE" id="PS00678">
    <property type="entry name" value="WD_REPEATS_1"/>
    <property type="match status" value="2"/>
</dbReference>
<dbReference type="SMART" id="SM00320">
    <property type="entry name" value="WD40"/>
    <property type="match status" value="5"/>
</dbReference>
<dbReference type="GO" id="GO:1990234">
    <property type="term" value="C:transferase complex"/>
    <property type="evidence" value="ECO:0007669"/>
    <property type="project" value="UniProtKB-ARBA"/>
</dbReference>
<keyword evidence="5" id="KW-1185">Reference proteome</keyword>
<feature type="repeat" description="WD" evidence="3">
    <location>
        <begin position="312"/>
        <end position="351"/>
    </location>
</feature>
<organism evidence="4 5">
    <name type="scientific">Hondaea fermentalgiana</name>
    <dbReference type="NCBI Taxonomy" id="2315210"/>
    <lineage>
        <taxon>Eukaryota</taxon>
        <taxon>Sar</taxon>
        <taxon>Stramenopiles</taxon>
        <taxon>Bigyra</taxon>
        <taxon>Labyrinthulomycetes</taxon>
        <taxon>Thraustochytrida</taxon>
        <taxon>Thraustochytriidae</taxon>
        <taxon>Hondaea</taxon>
    </lineage>
</organism>
<feature type="repeat" description="WD" evidence="3">
    <location>
        <begin position="272"/>
        <end position="311"/>
    </location>
</feature>
<gene>
    <name evidence="4" type="ORF">FCC1311_105592</name>
</gene>
<dbReference type="Pfam" id="PF00400">
    <property type="entry name" value="WD40"/>
    <property type="match status" value="4"/>
</dbReference>
<name>A0A2R5GTY9_9STRA</name>
<feature type="non-terminal residue" evidence="4">
    <location>
        <position position="353"/>
    </location>
</feature>
<dbReference type="PROSITE" id="PS50294">
    <property type="entry name" value="WD_REPEATS_REGION"/>
    <property type="match status" value="3"/>
</dbReference>
<dbReference type="AlphaFoldDB" id="A0A2R5GTY9"/>
<reference evidence="4 5" key="1">
    <citation type="submission" date="2017-12" db="EMBL/GenBank/DDBJ databases">
        <title>Sequencing, de novo assembly and annotation of complete genome of a new Thraustochytrid species, strain FCC1311.</title>
        <authorList>
            <person name="Sedici K."/>
            <person name="Godart F."/>
            <person name="Aiese Cigliano R."/>
            <person name="Sanseverino W."/>
            <person name="Barakat M."/>
            <person name="Ortet P."/>
            <person name="Marechal E."/>
            <person name="Cagnac O."/>
            <person name="Amato A."/>
        </authorList>
    </citation>
    <scope>NUCLEOTIDE SEQUENCE [LARGE SCALE GENOMIC DNA]</scope>
</reference>
<dbReference type="InterPro" id="IPR036322">
    <property type="entry name" value="WD40_repeat_dom_sf"/>
</dbReference>
<dbReference type="InterPro" id="IPR001680">
    <property type="entry name" value="WD40_rpt"/>
</dbReference>
<dbReference type="InterPro" id="IPR019775">
    <property type="entry name" value="WD40_repeat_CS"/>
</dbReference>
<evidence type="ECO:0000256" key="2">
    <source>
        <dbReference type="ARBA" id="ARBA00022737"/>
    </source>
</evidence>
<dbReference type="Proteomes" id="UP000241890">
    <property type="component" value="Unassembled WGS sequence"/>
</dbReference>
<keyword evidence="2" id="KW-0677">Repeat</keyword>
<keyword evidence="1 3" id="KW-0853">WD repeat</keyword>
<sequence>MGRIQGVVRGVAQSADLVLAASDDLRAWSKTGSEDDVATIKRVIEEHLGSSFVDTLTKEILSHGFNTLEKVQAMDHREWRDLGLILYNQRLKIIQGFKSLPPPDGALVLEMKTPNDKKAASAAVQGNLAAVGTLGGGLFLIDLATASVLHALEGHTGGVLSVIFDGNEIVSGGGNDQTVRVWDKMSGRETLRIDAGARVWSVAAHENLLVAGLEDNTVRVFDRASGGPRHVLTEATGVVYAVAIDAQRMVSGSGDNKVRVYAVPSFQLVRVLEGHTSWVRSVALEGDRIVSGSYDNTVRLWDARSGDALHVLQGHSNWVKSVSLLGSEIVSGSVDWSVRIWDAETGASTRVLD</sequence>
<evidence type="ECO:0000256" key="1">
    <source>
        <dbReference type="ARBA" id="ARBA00022574"/>
    </source>
</evidence>
<protein>
    <submittedName>
        <fullName evidence="4">F-box/WD repeat-containing protein 7</fullName>
    </submittedName>
</protein>
<accession>A0A2R5GTY9</accession>
<evidence type="ECO:0000256" key="3">
    <source>
        <dbReference type="PROSITE-ProRule" id="PRU00221"/>
    </source>
</evidence>
<dbReference type="PROSITE" id="PS50082">
    <property type="entry name" value="WD_REPEATS_2"/>
    <property type="match status" value="3"/>
</dbReference>
<dbReference type="PANTHER" id="PTHR22847">
    <property type="entry name" value="WD40 REPEAT PROTEIN"/>
    <property type="match status" value="1"/>
</dbReference>
<dbReference type="SUPFAM" id="SSF50978">
    <property type="entry name" value="WD40 repeat-like"/>
    <property type="match status" value="1"/>
</dbReference>
<proteinExistence type="predicted"/>
<comment type="caution">
    <text evidence="4">The sequence shown here is derived from an EMBL/GenBank/DDBJ whole genome shotgun (WGS) entry which is preliminary data.</text>
</comment>
<dbReference type="PRINTS" id="PR00320">
    <property type="entry name" value="GPROTEINBRPT"/>
</dbReference>
<dbReference type="EMBL" id="BEYU01000188">
    <property type="protein sequence ID" value="GBG34336.1"/>
    <property type="molecule type" value="Genomic_DNA"/>
</dbReference>
<evidence type="ECO:0000313" key="5">
    <source>
        <dbReference type="Proteomes" id="UP000241890"/>
    </source>
</evidence>
<dbReference type="CDD" id="cd00200">
    <property type="entry name" value="WD40"/>
    <property type="match status" value="1"/>
</dbReference>